<protein>
    <submittedName>
        <fullName evidence="2">4Fe-4S ferredoxin iron-sulfur binding domain-containing protein</fullName>
    </submittedName>
</protein>
<accession>J9C6H2</accession>
<dbReference type="GO" id="GO:0010181">
    <property type="term" value="F:FMN binding"/>
    <property type="evidence" value="ECO:0007669"/>
    <property type="project" value="InterPro"/>
</dbReference>
<feature type="non-terminal residue" evidence="2">
    <location>
        <position position="58"/>
    </location>
</feature>
<dbReference type="EMBL" id="AMCI01005807">
    <property type="protein sequence ID" value="EJW95440.1"/>
    <property type="molecule type" value="Genomic_DNA"/>
</dbReference>
<dbReference type="SUPFAM" id="SSF52218">
    <property type="entry name" value="Flavoproteins"/>
    <property type="match status" value="1"/>
</dbReference>
<dbReference type="InterPro" id="IPR026816">
    <property type="entry name" value="Flavodoxin_dom"/>
</dbReference>
<feature type="domain" description="Flavodoxin-like" evidence="1">
    <location>
        <begin position="1"/>
        <end position="58"/>
    </location>
</feature>
<evidence type="ECO:0000313" key="2">
    <source>
        <dbReference type="EMBL" id="EJW95440.1"/>
    </source>
</evidence>
<dbReference type="InterPro" id="IPR029039">
    <property type="entry name" value="Flavoprotein-like_sf"/>
</dbReference>
<organism evidence="2">
    <name type="scientific">gut metagenome</name>
    <dbReference type="NCBI Taxonomy" id="749906"/>
    <lineage>
        <taxon>unclassified sequences</taxon>
        <taxon>metagenomes</taxon>
        <taxon>organismal metagenomes</taxon>
    </lineage>
</organism>
<gene>
    <name evidence="2" type="ORF">EVA_16454</name>
</gene>
<dbReference type="Gene3D" id="3.40.50.360">
    <property type="match status" value="1"/>
</dbReference>
<name>J9C6H2_9ZZZZ</name>
<dbReference type="InterPro" id="IPR008254">
    <property type="entry name" value="Flavodoxin/NO_synth"/>
</dbReference>
<dbReference type="AlphaFoldDB" id="J9C6H2"/>
<comment type="caution">
    <text evidence="2">The sequence shown here is derived from an EMBL/GenBank/DDBJ whole genome shotgun (WGS) entry which is preliminary data.</text>
</comment>
<evidence type="ECO:0000259" key="1">
    <source>
        <dbReference type="PROSITE" id="PS50902"/>
    </source>
</evidence>
<sequence>MILYFSATGNSRYIAELLAERLEDAAFDLSESDSEFLLNEGESIGFVFPVHSWGMPKH</sequence>
<dbReference type="Pfam" id="PF12724">
    <property type="entry name" value="Flavodoxin_5"/>
    <property type="match status" value="1"/>
</dbReference>
<proteinExistence type="predicted"/>
<reference evidence="2" key="1">
    <citation type="journal article" date="2012" name="PLoS ONE">
        <title>Gene sets for utilization of primary and secondary nutrition supplies in the distal gut of endangered iberian lynx.</title>
        <authorList>
            <person name="Alcaide M."/>
            <person name="Messina E."/>
            <person name="Richter M."/>
            <person name="Bargiela R."/>
            <person name="Peplies J."/>
            <person name="Huws S.A."/>
            <person name="Newbold C.J."/>
            <person name="Golyshin P.N."/>
            <person name="Simon M.A."/>
            <person name="Lopez G."/>
            <person name="Yakimov M.M."/>
            <person name="Ferrer M."/>
        </authorList>
    </citation>
    <scope>NUCLEOTIDE SEQUENCE</scope>
</reference>
<dbReference type="PROSITE" id="PS50902">
    <property type="entry name" value="FLAVODOXIN_LIKE"/>
    <property type="match status" value="1"/>
</dbReference>